<sequence length="853" mass="94962">MRFAFFDGLLEDHVPASLQRALESRGHTVYNTGKIGHGFVFETQPDKLSRINRYIDETIAAEPDFILVFRPASLPPNLLDKLRRTGAQLAVWLSDDPVLWDLSYRPVVDLYDIVLNSGSERVLKFYDSHFGRAVGVNFPFWTDNLSFPYVYGEYKPETVAMFLGNVQDEVRRNRYFNLTSLSTNLRIHGNTGIDFRNVSGGYLDSDREVVQAAARAKLAINIPQYFSDHSGLPTWFAGLDALGTFQYPSRVIQYAAMGLPIVSVTPDRSDYDTFPELQTVSSVDKIDEMVEGLLSSESRLSELSTETHNRFRSHFSAHSRAMALEHIAQDDTWRALSAGDRARWFTQFDAAGELRETHASDTPEEVFHCTTRPDRISTDLSHDSVQSSPSNLPIMATVARGPSSRIAVIGEGWTRASSPVSVAHRALINLGHQPIRVSPLSHPKLFVQDKSREFRCFVVTRLLAESVKPDLVLFVGNGHGITESGRHDLRARNIPVIVHHLTNRTLNLVSSKLVGRADAVTVTHPDLHTAIEAAGFRTVKLLPPLVDRSFTEIADSRDSLPPKIRTIGARRNDLTSEKNLLEDLAELDAVIDFAEDADRDPLTVDELVDYVRSSVAVVGFDSTLPDSQPSEYFAFALAAGALVVTPRSAGAGIAGEPGESHITARDRGEVKRKLARLSEDEADYRRYISRARELSKSLFSAEAFIGSAIHSAKTHADTLTTGTSSIAVQTPYPNQGTLQHQNWRSTLLGVSATRLKLAVSYHPPEGVLRTRDVSFRVRLGDLVVARLPLTELQGEHTFFIDLPSRYPERVVTVELYADQPLSFFNWRRYTELTLAFSESALTSHLSTVQIGKR</sequence>
<gene>
    <name evidence="2" type="ORF">BJEO58_02871</name>
</gene>
<evidence type="ECO:0000259" key="1">
    <source>
        <dbReference type="Pfam" id="PF13524"/>
    </source>
</evidence>
<name>A0A2H1L8S6_9MICO</name>
<dbReference type="OrthoDB" id="4964184at2"/>
<accession>A0A2H1L8S6</accession>
<protein>
    <recommendedName>
        <fullName evidence="1">Spore protein YkvP/CgeB glycosyl transferase-like domain-containing protein</fullName>
    </recommendedName>
</protein>
<reference evidence="3" key="1">
    <citation type="submission" date="2017-03" db="EMBL/GenBank/DDBJ databases">
        <authorList>
            <person name="Monnet C."/>
        </authorList>
    </citation>
    <scope>NUCLEOTIDE SEQUENCE [LARGE SCALE GENOMIC DNA]</scope>
    <source>
        <strain evidence="3">SJ5-8</strain>
    </source>
</reference>
<dbReference type="Pfam" id="PF13524">
    <property type="entry name" value="Glyco_trans_1_2"/>
    <property type="match status" value="1"/>
</dbReference>
<dbReference type="AlphaFoldDB" id="A0A2H1L8S6"/>
<dbReference type="EMBL" id="FXZM01000025">
    <property type="protein sequence ID" value="SMY13259.1"/>
    <property type="molecule type" value="Genomic_DNA"/>
</dbReference>
<evidence type="ECO:0000313" key="2">
    <source>
        <dbReference type="EMBL" id="SMY13259.1"/>
    </source>
</evidence>
<dbReference type="RefSeq" id="WP_144573864.1">
    <property type="nucleotide sequence ID" value="NZ_FXZM01000025.1"/>
</dbReference>
<dbReference type="InterPro" id="IPR055259">
    <property type="entry name" value="YkvP/CgeB_Glyco_trans-like"/>
</dbReference>
<proteinExistence type="predicted"/>
<keyword evidence="3" id="KW-1185">Reference proteome</keyword>
<feature type="domain" description="Spore protein YkvP/CgeB glycosyl transferase-like" evidence="1">
    <location>
        <begin position="184"/>
        <end position="324"/>
    </location>
</feature>
<organism evidence="2 3">
    <name type="scientific">Brevibacterium jeotgali</name>
    <dbReference type="NCBI Taxonomy" id="1262550"/>
    <lineage>
        <taxon>Bacteria</taxon>
        <taxon>Bacillati</taxon>
        <taxon>Actinomycetota</taxon>
        <taxon>Actinomycetes</taxon>
        <taxon>Micrococcales</taxon>
        <taxon>Brevibacteriaceae</taxon>
        <taxon>Brevibacterium</taxon>
    </lineage>
</organism>
<evidence type="ECO:0000313" key="3">
    <source>
        <dbReference type="Proteomes" id="UP000234462"/>
    </source>
</evidence>
<dbReference type="Proteomes" id="UP000234462">
    <property type="component" value="Unassembled WGS sequence"/>
</dbReference>
<dbReference type="SUPFAM" id="SSF53756">
    <property type="entry name" value="UDP-Glycosyltransferase/glycogen phosphorylase"/>
    <property type="match status" value="1"/>
</dbReference>